<dbReference type="InterPro" id="IPR003445">
    <property type="entry name" value="Cat_transpt"/>
</dbReference>
<evidence type="ECO:0000256" key="8">
    <source>
        <dbReference type="ARBA" id="ARBA00023136"/>
    </source>
</evidence>
<feature type="transmembrane region" description="Helical" evidence="9">
    <location>
        <begin position="238"/>
        <end position="262"/>
    </location>
</feature>
<evidence type="ECO:0000256" key="5">
    <source>
        <dbReference type="ARBA" id="ARBA00022692"/>
    </source>
</evidence>
<keyword evidence="5 9" id="KW-0812">Transmembrane</keyword>
<dbReference type="Pfam" id="PF02386">
    <property type="entry name" value="TrkH"/>
    <property type="match status" value="1"/>
</dbReference>
<keyword evidence="3" id="KW-0813">Transport</keyword>
<keyword evidence="4" id="KW-1003">Cell membrane</keyword>
<feature type="transmembrane region" description="Helical" evidence="9">
    <location>
        <begin position="36"/>
        <end position="53"/>
    </location>
</feature>
<evidence type="ECO:0000256" key="6">
    <source>
        <dbReference type="ARBA" id="ARBA00022989"/>
    </source>
</evidence>
<dbReference type="GO" id="GO:0008324">
    <property type="term" value="F:monoatomic cation transmembrane transporter activity"/>
    <property type="evidence" value="ECO:0007669"/>
    <property type="project" value="InterPro"/>
</dbReference>
<dbReference type="AlphaFoldDB" id="A0A4R6Q616"/>
<comment type="similarity">
    <text evidence="2">Belongs to the TrkH potassium transport family.</text>
</comment>
<comment type="caution">
    <text evidence="10">The sequence shown here is derived from an EMBL/GenBank/DDBJ whole genome shotgun (WGS) entry which is preliminary data.</text>
</comment>
<feature type="transmembrane region" description="Helical" evidence="9">
    <location>
        <begin position="397"/>
        <end position="417"/>
    </location>
</feature>
<evidence type="ECO:0000256" key="2">
    <source>
        <dbReference type="ARBA" id="ARBA00009137"/>
    </source>
</evidence>
<dbReference type="GO" id="GO:0005886">
    <property type="term" value="C:plasma membrane"/>
    <property type="evidence" value="ECO:0007669"/>
    <property type="project" value="UniProtKB-SubCell"/>
</dbReference>
<feature type="transmembrane region" description="Helical" evidence="9">
    <location>
        <begin position="7"/>
        <end position="30"/>
    </location>
</feature>
<accession>A0A4R6Q616</accession>
<proteinExistence type="inferred from homology"/>
<dbReference type="GO" id="GO:0030001">
    <property type="term" value="P:metal ion transport"/>
    <property type="evidence" value="ECO:0007669"/>
    <property type="project" value="UniProtKB-ARBA"/>
</dbReference>
<evidence type="ECO:0000256" key="3">
    <source>
        <dbReference type="ARBA" id="ARBA00022448"/>
    </source>
</evidence>
<keyword evidence="8 9" id="KW-0472">Membrane</keyword>
<dbReference type="PROSITE" id="PS51257">
    <property type="entry name" value="PROKAR_LIPOPROTEIN"/>
    <property type="match status" value="1"/>
</dbReference>
<dbReference type="OrthoDB" id="9810952at2"/>
<sequence length="489" mass="53414">MTFNHRLIFKTVSVILLFEGIAMLIPFGFACYFNEITSATSLFCTMIVCIVFGETMRRAVTKTKKTIKTREGFFVVIVAWFCVILVGAMPYYLCDQGYSFMDCLFESCAGWTTTGATAVDMVAMPKSMVLWKTISSWLGGMGIIVLTISIFPRLGIGGQKMAAAEVPGPELEKLTARFGDTAKISYKIYIALTALEFLLLLPTDMSPYYALINTLSTISTAGIVDLSSTQAGFIITPYIKGVLACSSLAGSISFIAYFLLFIGKWREALHHYEIKIYICIILVSTCIVSISLFYSGVYDSLLSSLGNGFVQIVSFASTSGFIIADIGSWPTTCKIVLICVALIGGCSFSTSGSIKVIRAAVGFKLIMRGIYKRIHPQSVKPIMIQGKPVSAANASSITVFLLLYFAIFIISIVLLGLENQDMETTICSAIAAFTNNGTCFGKMTGSYFGIYSGFGKFYCSILMLAGRLELYSVIVLFSHSFWNSDRARS</sequence>
<feature type="transmembrane region" description="Helical" evidence="9">
    <location>
        <begin position="274"/>
        <end position="297"/>
    </location>
</feature>
<dbReference type="PANTHER" id="PTHR32024:SF2">
    <property type="entry name" value="TRK SYSTEM POTASSIUM UPTAKE PROTEIN TRKG-RELATED"/>
    <property type="match status" value="1"/>
</dbReference>
<keyword evidence="6 9" id="KW-1133">Transmembrane helix</keyword>
<feature type="transmembrane region" description="Helical" evidence="9">
    <location>
        <begin position="309"/>
        <end position="329"/>
    </location>
</feature>
<evidence type="ECO:0000256" key="4">
    <source>
        <dbReference type="ARBA" id="ARBA00022475"/>
    </source>
</evidence>
<dbReference type="PANTHER" id="PTHR32024">
    <property type="entry name" value="TRK SYSTEM POTASSIUM UPTAKE PROTEIN TRKG-RELATED"/>
    <property type="match status" value="1"/>
</dbReference>
<protein>
    <submittedName>
        <fullName evidence="10">Trk system potassium uptake protein TrkH</fullName>
    </submittedName>
</protein>
<keyword evidence="11" id="KW-1185">Reference proteome</keyword>
<organism evidence="10 11">
    <name type="scientific">Aminicella lysinilytica</name>
    <dbReference type="NCBI Taxonomy" id="433323"/>
    <lineage>
        <taxon>Bacteria</taxon>
        <taxon>Bacillati</taxon>
        <taxon>Bacillota</taxon>
        <taxon>Clostridia</taxon>
        <taxon>Peptostreptococcales</taxon>
        <taxon>Anaerovoracaceae</taxon>
        <taxon>Aminicella</taxon>
    </lineage>
</organism>
<dbReference type="Proteomes" id="UP000295500">
    <property type="component" value="Unassembled WGS sequence"/>
</dbReference>
<evidence type="ECO:0000256" key="1">
    <source>
        <dbReference type="ARBA" id="ARBA00004651"/>
    </source>
</evidence>
<feature type="transmembrane region" description="Helical" evidence="9">
    <location>
        <begin position="73"/>
        <end position="93"/>
    </location>
</feature>
<feature type="transmembrane region" description="Helical" evidence="9">
    <location>
        <begin position="335"/>
        <end position="357"/>
    </location>
</feature>
<keyword evidence="7" id="KW-0406">Ion transport</keyword>
<feature type="transmembrane region" description="Helical" evidence="9">
    <location>
        <begin position="129"/>
        <end position="151"/>
    </location>
</feature>
<evidence type="ECO:0000256" key="9">
    <source>
        <dbReference type="SAM" id="Phobius"/>
    </source>
</evidence>
<feature type="transmembrane region" description="Helical" evidence="9">
    <location>
        <begin position="184"/>
        <end position="202"/>
    </location>
</feature>
<dbReference type="EMBL" id="SNXO01000012">
    <property type="protein sequence ID" value="TDP57475.1"/>
    <property type="molecule type" value="Genomic_DNA"/>
</dbReference>
<evidence type="ECO:0000313" key="10">
    <source>
        <dbReference type="EMBL" id="TDP57475.1"/>
    </source>
</evidence>
<reference evidence="10 11" key="1">
    <citation type="submission" date="2019-03" db="EMBL/GenBank/DDBJ databases">
        <title>Genomic Encyclopedia of Type Strains, Phase IV (KMG-IV): sequencing the most valuable type-strain genomes for metagenomic binning, comparative biology and taxonomic classification.</title>
        <authorList>
            <person name="Goeker M."/>
        </authorList>
    </citation>
    <scope>NUCLEOTIDE SEQUENCE [LARGE SCALE GENOMIC DNA]</scope>
    <source>
        <strain evidence="10 11">DSM 28287</strain>
    </source>
</reference>
<name>A0A4R6Q616_9FIRM</name>
<evidence type="ECO:0000313" key="11">
    <source>
        <dbReference type="Proteomes" id="UP000295500"/>
    </source>
</evidence>
<gene>
    <name evidence="10" type="ORF">EV211_11225</name>
</gene>
<comment type="subcellular location">
    <subcellularLocation>
        <location evidence="1">Cell membrane</location>
        <topology evidence="1">Multi-pass membrane protein</topology>
    </subcellularLocation>
</comment>
<evidence type="ECO:0000256" key="7">
    <source>
        <dbReference type="ARBA" id="ARBA00023065"/>
    </source>
</evidence>